<dbReference type="EMBL" id="JAADJG010000584">
    <property type="protein sequence ID" value="KAF4442934.1"/>
    <property type="molecule type" value="Genomic_DNA"/>
</dbReference>
<dbReference type="SUPFAM" id="SSF55729">
    <property type="entry name" value="Acyl-CoA N-acyltransferases (Nat)"/>
    <property type="match status" value="1"/>
</dbReference>
<comment type="caution">
    <text evidence="5">The sequence shown here is derived from an EMBL/GenBank/DDBJ whole genome shotgun (WGS) entry which is preliminary data.</text>
</comment>
<dbReference type="InterPro" id="IPR051016">
    <property type="entry name" value="Diverse_Substrate_AcTransf"/>
</dbReference>
<comment type="similarity">
    <text evidence="1">Belongs to the acetyltransferase family.</text>
</comment>
<keyword evidence="6" id="KW-1185">Reference proteome</keyword>
<dbReference type="InterPro" id="IPR000182">
    <property type="entry name" value="GNAT_dom"/>
</dbReference>
<keyword evidence="2" id="KW-0808">Transferase</keyword>
<evidence type="ECO:0000256" key="1">
    <source>
        <dbReference type="ARBA" id="ARBA00008694"/>
    </source>
</evidence>
<dbReference type="PANTHER" id="PTHR10545">
    <property type="entry name" value="DIAMINE N-ACETYLTRANSFERASE"/>
    <property type="match status" value="1"/>
</dbReference>
<gene>
    <name evidence="5" type="ORF">F53441_11578</name>
</gene>
<dbReference type="Gene3D" id="3.40.630.30">
    <property type="match status" value="1"/>
</dbReference>
<evidence type="ECO:0000256" key="2">
    <source>
        <dbReference type="ARBA" id="ARBA00022679"/>
    </source>
</evidence>
<dbReference type="FunFam" id="3.40.630.30:FF:000064">
    <property type="entry name" value="GNAT family acetyltransferase"/>
    <property type="match status" value="1"/>
</dbReference>
<dbReference type="OrthoDB" id="7305308at2759"/>
<proteinExistence type="inferred from homology"/>
<dbReference type="CDD" id="cd04301">
    <property type="entry name" value="NAT_SF"/>
    <property type="match status" value="1"/>
</dbReference>
<dbReference type="Pfam" id="PF00583">
    <property type="entry name" value="Acetyltransf_1"/>
    <property type="match status" value="1"/>
</dbReference>
<sequence>MTSVPTIRVATSQDVPTILNLIRAGAEEQAPETVVDATEERLAKTLYLSDVKDSVQPRFGHPILIFAPDGTPAGLLIYFFNYTTWGAAPGVCMEEIYVVPEYRPHGYARLLVEAMTSAAKETGCVKMEWLCLKDNARALRFYEKLGAKRKEDWTVLKVDEEGMAALVKQ</sequence>
<accession>A0A8H4NLQ4</accession>
<organism evidence="5 6">
    <name type="scientific">Fusarium austroafricanum</name>
    <dbReference type="NCBI Taxonomy" id="2364996"/>
    <lineage>
        <taxon>Eukaryota</taxon>
        <taxon>Fungi</taxon>
        <taxon>Dikarya</taxon>
        <taxon>Ascomycota</taxon>
        <taxon>Pezizomycotina</taxon>
        <taxon>Sordariomycetes</taxon>
        <taxon>Hypocreomycetidae</taxon>
        <taxon>Hypocreales</taxon>
        <taxon>Nectriaceae</taxon>
        <taxon>Fusarium</taxon>
        <taxon>Fusarium concolor species complex</taxon>
    </lineage>
</organism>
<evidence type="ECO:0000313" key="5">
    <source>
        <dbReference type="EMBL" id="KAF4442934.1"/>
    </source>
</evidence>
<reference evidence="5" key="1">
    <citation type="submission" date="2020-01" db="EMBL/GenBank/DDBJ databases">
        <title>Identification and distribution of gene clusters putatively required for synthesis of sphingolipid metabolism inhibitors in phylogenetically diverse species of the filamentous fungus Fusarium.</title>
        <authorList>
            <person name="Kim H.-S."/>
            <person name="Busman M."/>
            <person name="Brown D.W."/>
            <person name="Divon H."/>
            <person name="Uhlig S."/>
            <person name="Proctor R.H."/>
        </authorList>
    </citation>
    <scope>NUCLEOTIDE SEQUENCE</scope>
    <source>
        <strain evidence="5">NRRL 53441</strain>
    </source>
</reference>
<name>A0A8H4NLQ4_9HYPO</name>
<dbReference type="GO" id="GO:0008080">
    <property type="term" value="F:N-acetyltransferase activity"/>
    <property type="evidence" value="ECO:0007669"/>
    <property type="project" value="TreeGrafter"/>
</dbReference>
<dbReference type="AlphaFoldDB" id="A0A8H4NLQ4"/>
<dbReference type="Proteomes" id="UP000605986">
    <property type="component" value="Unassembled WGS sequence"/>
</dbReference>
<dbReference type="PROSITE" id="PS51186">
    <property type="entry name" value="GNAT"/>
    <property type="match status" value="1"/>
</dbReference>
<dbReference type="PANTHER" id="PTHR10545:SF29">
    <property type="entry name" value="GH14572P-RELATED"/>
    <property type="match status" value="1"/>
</dbReference>
<protein>
    <recommendedName>
        <fullName evidence="4">N-acetyltransferase domain-containing protein</fullName>
    </recommendedName>
</protein>
<keyword evidence="3" id="KW-0012">Acyltransferase</keyword>
<evidence type="ECO:0000313" key="6">
    <source>
        <dbReference type="Proteomes" id="UP000605986"/>
    </source>
</evidence>
<evidence type="ECO:0000259" key="4">
    <source>
        <dbReference type="PROSITE" id="PS51186"/>
    </source>
</evidence>
<feature type="domain" description="N-acetyltransferase" evidence="4">
    <location>
        <begin position="5"/>
        <end position="169"/>
    </location>
</feature>
<dbReference type="InterPro" id="IPR016181">
    <property type="entry name" value="Acyl_CoA_acyltransferase"/>
</dbReference>
<evidence type="ECO:0000256" key="3">
    <source>
        <dbReference type="ARBA" id="ARBA00023315"/>
    </source>
</evidence>